<dbReference type="PATRIC" id="fig|66712.6.peg.2029"/>
<dbReference type="AlphaFoldDB" id="A0A068VTI7"/>
<dbReference type="InterPro" id="IPR002145">
    <property type="entry name" value="CopG"/>
</dbReference>
<name>A0A068VTI7_PROFF</name>
<sequence length="110" mass="12225">MMEAQDRDYREAIEQIDADEGRGWDSPDVLVGDQAVEASRALLARVGHPSLGHGNATGRGRSPKRQVRLPEELNDRLDRFTAAHNTNASQIMRRALEDYLDRVDGDGRAA</sequence>
<feature type="region of interest" description="Disordered" evidence="1">
    <location>
        <begin position="46"/>
        <end position="66"/>
    </location>
</feature>
<dbReference type="GO" id="GO:0006355">
    <property type="term" value="P:regulation of DNA-templated transcription"/>
    <property type="evidence" value="ECO:0007669"/>
    <property type="project" value="InterPro"/>
</dbReference>
<evidence type="ECO:0000259" key="2">
    <source>
        <dbReference type="Pfam" id="PF01402"/>
    </source>
</evidence>
<proteinExistence type="predicted"/>
<organism evidence="3">
    <name type="scientific">Propionibacterium freudenreichii subsp. freudenreichii</name>
    <dbReference type="NCBI Taxonomy" id="66712"/>
    <lineage>
        <taxon>Bacteria</taxon>
        <taxon>Bacillati</taxon>
        <taxon>Actinomycetota</taxon>
        <taxon>Actinomycetes</taxon>
        <taxon>Propionibacteriales</taxon>
        <taxon>Propionibacteriaceae</taxon>
        <taxon>Propionibacterium</taxon>
    </lineage>
</organism>
<dbReference type="SUPFAM" id="SSF47598">
    <property type="entry name" value="Ribbon-helix-helix"/>
    <property type="match status" value="1"/>
</dbReference>
<dbReference type="Pfam" id="PF01402">
    <property type="entry name" value="RHH_1"/>
    <property type="match status" value="1"/>
</dbReference>
<dbReference type="RefSeq" id="WP_036940510.1">
    <property type="nucleotide sequence ID" value="NZ_CP010341.1"/>
</dbReference>
<dbReference type="InterPro" id="IPR013321">
    <property type="entry name" value="Arc_rbn_hlx_hlx"/>
</dbReference>
<dbReference type="Gene3D" id="1.10.1220.10">
    <property type="entry name" value="Met repressor-like"/>
    <property type="match status" value="1"/>
</dbReference>
<dbReference type="InterPro" id="IPR010985">
    <property type="entry name" value="Ribbon_hlx_hlx"/>
</dbReference>
<evidence type="ECO:0000313" key="3">
    <source>
        <dbReference type="EMBL" id="CEP26628.1"/>
    </source>
</evidence>
<reference evidence="3" key="1">
    <citation type="submission" date="2014-08" db="EMBL/GenBank/DDBJ databases">
        <authorList>
            <person name="Falentin Helene"/>
        </authorList>
    </citation>
    <scope>NUCLEOTIDE SEQUENCE</scope>
</reference>
<feature type="compositionally biased region" description="Basic and acidic residues" evidence="1">
    <location>
        <begin position="1"/>
        <end position="25"/>
    </location>
</feature>
<gene>
    <name evidence="3" type="ORF">PFCIRM138_08575</name>
</gene>
<dbReference type="GeneID" id="61221336"/>
<evidence type="ECO:0000256" key="1">
    <source>
        <dbReference type="SAM" id="MobiDB-lite"/>
    </source>
</evidence>
<dbReference type="KEGG" id="pfre:RM25_1990"/>
<feature type="region of interest" description="Disordered" evidence="1">
    <location>
        <begin position="1"/>
        <end position="26"/>
    </location>
</feature>
<dbReference type="EMBL" id="LM676417">
    <property type="protein sequence ID" value="CEP26628.1"/>
    <property type="molecule type" value="Genomic_DNA"/>
</dbReference>
<protein>
    <recommendedName>
        <fullName evidence="2">Ribbon-helix-helix protein CopG domain-containing protein</fullName>
    </recommendedName>
</protein>
<accession>A0A068VTI7</accession>
<feature type="domain" description="Ribbon-helix-helix protein CopG" evidence="2">
    <location>
        <begin position="66"/>
        <end position="102"/>
    </location>
</feature>